<reference evidence="1" key="2">
    <citation type="submission" date="2020-11" db="EMBL/GenBank/DDBJ databases">
        <authorList>
            <person name="McCartney M.A."/>
            <person name="Auch B."/>
            <person name="Kono T."/>
            <person name="Mallez S."/>
            <person name="Becker A."/>
            <person name="Gohl D.M."/>
            <person name="Silverstein K.A.T."/>
            <person name="Koren S."/>
            <person name="Bechman K.B."/>
            <person name="Herman A."/>
            <person name="Abrahante J.E."/>
            <person name="Garbe J."/>
        </authorList>
    </citation>
    <scope>NUCLEOTIDE SEQUENCE</scope>
    <source>
        <strain evidence="1">Duluth1</strain>
        <tissue evidence="1">Whole animal</tissue>
    </source>
</reference>
<reference evidence="1" key="1">
    <citation type="journal article" date="2019" name="bioRxiv">
        <title>The Genome of the Zebra Mussel, Dreissena polymorpha: A Resource for Invasive Species Research.</title>
        <authorList>
            <person name="McCartney M.A."/>
            <person name="Auch B."/>
            <person name="Kono T."/>
            <person name="Mallez S."/>
            <person name="Zhang Y."/>
            <person name="Obille A."/>
            <person name="Becker A."/>
            <person name="Abrahante J.E."/>
            <person name="Garbe J."/>
            <person name="Badalamenti J.P."/>
            <person name="Herman A."/>
            <person name="Mangelson H."/>
            <person name="Liachko I."/>
            <person name="Sullivan S."/>
            <person name="Sone E.D."/>
            <person name="Koren S."/>
            <person name="Silverstein K.A.T."/>
            <person name="Beckman K.B."/>
            <person name="Gohl D.M."/>
        </authorList>
    </citation>
    <scope>NUCLEOTIDE SEQUENCE</scope>
    <source>
        <strain evidence="1">Duluth1</strain>
        <tissue evidence="1">Whole animal</tissue>
    </source>
</reference>
<keyword evidence="2" id="KW-1185">Reference proteome</keyword>
<dbReference type="EMBL" id="JAIWYP010000007">
    <property type="protein sequence ID" value="KAH3797521.1"/>
    <property type="molecule type" value="Genomic_DNA"/>
</dbReference>
<sequence length="96" mass="10714">MAALLKLCGPEFRDNFVAQKFSRRKVVPATESAQAAELTQRPGPSSTVSMDVRRLDRHRALSRYRSSNPYTKCSGNWVSSENGVGTETQIKLQVWG</sequence>
<evidence type="ECO:0000313" key="2">
    <source>
        <dbReference type="Proteomes" id="UP000828390"/>
    </source>
</evidence>
<proteinExistence type="predicted"/>
<organism evidence="1 2">
    <name type="scientific">Dreissena polymorpha</name>
    <name type="common">Zebra mussel</name>
    <name type="synonym">Mytilus polymorpha</name>
    <dbReference type="NCBI Taxonomy" id="45954"/>
    <lineage>
        <taxon>Eukaryota</taxon>
        <taxon>Metazoa</taxon>
        <taxon>Spiralia</taxon>
        <taxon>Lophotrochozoa</taxon>
        <taxon>Mollusca</taxon>
        <taxon>Bivalvia</taxon>
        <taxon>Autobranchia</taxon>
        <taxon>Heteroconchia</taxon>
        <taxon>Euheterodonta</taxon>
        <taxon>Imparidentia</taxon>
        <taxon>Neoheterodontei</taxon>
        <taxon>Myida</taxon>
        <taxon>Dreissenoidea</taxon>
        <taxon>Dreissenidae</taxon>
        <taxon>Dreissena</taxon>
    </lineage>
</organism>
<evidence type="ECO:0000313" key="1">
    <source>
        <dbReference type="EMBL" id="KAH3797521.1"/>
    </source>
</evidence>
<name>A0A9D4FGI1_DREPO</name>
<dbReference type="AlphaFoldDB" id="A0A9D4FGI1"/>
<protein>
    <submittedName>
        <fullName evidence="1">Uncharacterized protein</fullName>
    </submittedName>
</protein>
<accession>A0A9D4FGI1</accession>
<dbReference type="Proteomes" id="UP000828390">
    <property type="component" value="Unassembled WGS sequence"/>
</dbReference>
<comment type="caution">
    <text evidence="1">The sequence shown here is derived from an EMBL/GenBank/DDBJ whole genome shotgun (WGS) entry which is preliminary data.</text>
</comment>
<gene>
    <name evidence="1" type="ORF">DPMN_151102</name>
</gene>